<evidence type="ECO:0000313" key="5">
    <source>
        <dbReference type="Proteomes" id="UP000535511"/>
    </source>
</evidence>
<reference evidence="4 5" key="1">
    <citation type="submission" date="2020-07" db="EMBL/GenBank/DDBJ databases">
        <title>Sequencing the genomes of 1000 actinobacteria strains.</title>
        <authorList>
            <person name="Klenk H.-P."/>
        </authorList>
    </citation>
    <scope>NUCLEOTIDE SEQUENCE [LARGE SCALE GENOMIC DNA]</scope>
    <source>
        <strain evidence="4 5">DSM 21350</strain>
    </source>
</reference>
<dbReference type="InterPro" id="IPR003743">
    <property type="entry name" value="Zf-RING_7"/>
</dbReference>
<keyword evidence="1" id="KW-0175">Coiled coil</keyword>
<evidence type="ECO:0000313" key="4">
    <source>
        <dbReference type="EMBL" id="NYD41442.1"/>
    </source>
</evidence>
<feature type="domain" description="C4-type zinc ribbon" evidence="2">
    <location>
        <begin position="149"/>
        <end position="183"/>
    </location>
</feature>
<feature type="coiled-coil region" evidence="1">
    <location>
        <begin position="41"/>
        <end position="89"/>
    </location>
</feature>
<evidence type="ECO:0000259" key="3">
    <source>
        <dbReference type="Pfam" id="PF24481"/>
    </source>
</evidence>
<dbReference type="InterPro" id="IPR056003">
    <property type="entry name" value="CT398_CC_hairpin"/>
</dbReference>
<dbReference type="Proteomes" id="UP000535511">
    <property type="component" value="Unassembled WGS sequence"/>
</dbReference>
<comment type="caution">
    <text evidence="4">The sequence shown here is derived from an EMBL/GenBank/DDBJ whole genome shotgun (WGS) entry which is preliminary data.</text>
</comment>
<proteinExistence type="predicted"/>
<evidence type="ECO:0008006" key="6">
    <source>
        <dbReference type="Google" id="ProtNLM"/>
    </source>
</evidence>
<dbReference type="Gene3D" id="1.10.287.1490">
    <property type="match status" value="1"/>
</dbReference>
<evidence type="ECO:0000256" key="1">
    <source>
        <dbReference type="SAM" id="Coils"/>
    </source>
</evidence>
<accession>A0A7Y9E5N2</accession>
<dbReference type="Pfam" id="PF02591">
    <property type="entry name" value="Zn_ribbon_9"/>
    <property type="match status" value="1"/>
</dbReference>
<sequence length="191" mass="20926">MADDLGAEQRRVDADVEQVRARRVRDRDRMDSGAITNPKDLERMQHELASLERRITSLEDDELEVMARLEDAQKDLAAFTEQVASADQRLAALAVARDEKLAEIDTTLAQVAVERAAAAEGLPEDLAALYEKLRAQKAGIGAAALHQRRCTGCQLSIDASELARIKGAATDEVVRCEECSRILVRTAESGL</sequence>
<gene>
    <name evidence="4" type="ORF">BJZ21_001525</name>
</gene>
<organism evidence="4 5">
    <name type="scientific">Nocardioides panaciterrulae</name>
    <dbReference type="NCBI Taxonomy" id="661492"/>
    <lineage>
        <taxon>Bacteria</taxon>
        <taxon>Bacillati</taxon>
        <taxon>Actinomycetota</taxon>
        <taxon>Actinomycetes</taxon>
        <taxon>Propionibacteriales</taxon>
        <taxon>Nocardioidaceae</taxon>
        <taxon>Nocardioides</taxon>
    </lineage>
</organism>
<feature type="domain" description="CT398-like coiled coil hairpin" evidence="3">
    <location>
        <begin position="2"/>
        <end position="137"/>
    </location>
</feature>
<dbReference type="PANTHER" id="PTHR39082">
    <property type="entry name" value="PHOSPHOLIPASE C-BETA-2-RELATED"/>
    <property type="match status" value="1"/>
</dbReference>
<name>A0A7Y9E5N2_9ACTN</name>
<dbReference type="InterPro" id="IPR052376">
    <property type="entry name" value="Oxidative_Scav/Glycosyltrans"/>
</dbReference>
<dbReference type="Pfam" id="PF24481">
    <property type="entry name" value="CT398_CC"/>
    <property type="match status" value="1"/>
</dbReference>
<dbReference type="EMBL" id="JACCBG010000001">
    <property type="protein sequence ID" value="NYD41442.1"/>
    <property type="molecule type" value="Genomic_DNA"/>
</dbReference>
<dbReference type="PANTHER" id="PTHR39082:SF1">
    <property type="entry name" value="SCAVENGER RECEPTOR CLASS A MEMBER 3"/>
    <property type="match status" value="1"/>
</dbReference>
<protein>
    <recommendedName>
        <fullName evidence="6">C4-type zinc ribbon domain-containing protein</fullName>
    </recommendedName>
</protein>
<evidence type="ECO:0000259" key="2">
    <source>
        <dbReference type="Pfam" id="PF02591"/>
    </source>
</evidence>
<keyword evidence="5" id="KW-1185">Reference proteome</keyword>
<dbReference type="AlphaFoldDB" id="A0A7Y9E5N2"/>